<accession>A0ABN1QJ26</accession>
<dbReference type="EMBL" id="BAAAHK010000007">
    <property type="protein sequence ID" value="GAA0943043.1"/>
    <property type="molecule type" value="Genomic_DNA"/>
</dbReference>
<reference evidence="1 2" key="1">
    <citation type="journal article" date="2019" name="Int. J. Syst. Evol. Microbiol.">
        <title>The Global Catalogue of Microorganisms (GCM) 10K type strain sequencing project: providing services to taxonomists for standard genome sequencing and annotation.</title>
        <authorList>
            <consortium name="The Broad Institute Genomics Platform"/>
            <consortium name="The Broad Institute Genome Sequencing Center for Infectious Disease"/>
            <person name="Wu L."/>
            <person name="Ma J."/>
        </authorList>
    </citation>
    <scope>NUCLEOTIDE SEQUENCE [LARGE SCALE GENOMIC DNA]</scope>
    <source>
        <strain evidence="1 2">JCM 10977</strain>
    </source>
</reference>
<sequence>MIPERMVYSPAVLAAIALLTVPLLGVARSLSTELDDWPLHAPFCRENKAMAASGHKPGWCI</sequence>
<protein>
    <submittedName>
        <fullName evidence="1">Uncharacterized protein</fullName>
    </submittedName>
</protein>
<proteinExistence type="predicted"/>
<comment type="caution">
    <text evidence="1">The sequence shown here is derived from an EMBL/GenBank/DDBJ whole genome shotgun (WGS) entry which is preliminary data.</text>
</comment>
<organism evidence="1 2">
    <name type="scientific">Kribbella koreensis</name>
    <dbReference type="NCBI Taxonomy" id="57909"/>
    <lineage>
        <taxon>Bacteria</taxon>
        <taxon>Bacillati</taxon>
        <taxon>Actinomycetota</taxon>
        <taxon>Actinomycetes</taxon>
        <taxon>Propionibacteriales</taxon>
        <taxon>Kribbellaceae</taxon>
        <taxon>Kribbella</taxon>
    </lineage>
</organism>
<name>A0ABN1QJ26_9ACTN</name>
<keyword evidence="2" id="KW-1185">Reference proteome</keyword>
<evidence type="ECO:0000313" key="1">
    <source>
        <dbReference type="EMBL" id="GAA0943043.1"/>
    </source>
</evidence>
<dbReference type="Proteomes" id="UP001500542">
    <property type="component" value="Unassembled WGS sequence"/>
</dbReference>
<evidence type="ECO:0000313" key="2">
    <source>
        <dbReference type="Proteomes" id="UP001500542"/>
    </source>
</evidence>
<gene>
    <name evidence="1" type="ORF">GCM10009554_36080</name>
</gene>